<reference evidence="3 4" key="1">
    <citation type="journal article" date="2022" name="ISME Commun">
        <title>Vulcanimicrobium alpinus gen. nov. sp. nov., the first cultivated representative of the candidate phylum 'Eremiobacterota', is a metabolically versatile aerobic anoxygenic phototroph.</title>
        <authorList>
            <person name="Yabe S."/>
            <person name="Muto K."/>
            <person name="Abe K."/>
            <person name="Yokota A."/>
            <person name="Staudigel H."/>
            <person name="Tebo B.M."/>
        </authorList>
    </citation>
    <scope>NUCLEOTIDE SEQUENCE [LARGE SCALE GENOMIC DNA]</scope>
    <source>
        <strain evidence="3 4">WC8-2</strain>
    </source>
</reference>
<feature type="signal peptide" evidence="2">
    <location>
        <begin position="1"/>
        <end position="20"/>
    </location>
</feature>
<dbReference type="EMBL" id="AP025523">
    <property type="protein sequence ID" value="BDE08003.1"/>
    <property type="molecule type" value="Genomic_DNA"/>
</dbReference>
<dbReference type="RefSeq" id="WP_317995557.1">
    <property type="nucleotide sequence ID" value="NZ_AP025523.1"/>
</dbReference>
<evidence type="ECO:0000256" key="2">
    <source>
        <dbReference type="SAM" id="SignalP"/>
    </source>
</evidence>
<feature type="region of interest" description="Disordered" evidence="1">
    <location>
        <begin position="155"/>
        <end position="188"/>
    </location>
</feature>
<evidence type="ECO:0000256" key="1">
    <source>
        <dbReference type="SAM" id="MobiDB-lite"/>
    </source>
</evidence>
<name>A0AAN1Y0E7_UNVUL</name>
<proteinExistence type="predicted"/>
<dbReference type="KEGG" id="vab:WPS_32790"/>
<sequence length="188" mass="20117">MRFPLPALVAVLAAGSIASAATPPPKAAPNAPKGSAAQRINVEKLQPRAIFPKVPLHTEVVVEINKLGQVARVRSIKPSHDRGFDARMYGNALQAFIRTPDGKVVLGTYRLTYDYDPKSLRIRRDVALIKAGGVNPNATGAATDMMEIARRNGKRAAPVGPVTPAPNPAPSVNVKRMPDLPQVMQTPH</sequence>
<gene>
    <name evidence="3" type="ORF">WPS_32790</name>
</gene>
<dbReference type="Proteomes" id="UP001317532">
    <property type="component" value="Chromosome"/>
</dbReference>
<keyword evidence="2" id="KW-0732">Signal</keyword>
<evidence type="ECO:0008006" key="5">
    <source>
        <dbReference type="Google" id="ProtNLM"/>
    </source>
</evidence>
<evidence type="ECO:0000313" key="4">
    <source>
        <dbReference type="Proteomes" id="UP001317532"/>
    </source>
</evidence>
<dbReference type="AlphaFoldDB" id="A0AAN1Y0E7"/>
<evidence type="ECO:0000313" key="3">
    <source>
        <dbReference type="EMBL" id="BDE08003.1"/>
    </source>
</evidence>
<feature type="chain" id="PRO_5042813752" description="TonB C-terminal domain-containing protein" evidence="2">
    <location>
        <begin position="21"/>
        <end position="188"/>
    </location>
</feature>
<keyword evidence="4" id="KW-1185">Reference proteome</keyword>
<organism evidence="3 4">
    <name type="scientific">Vulcanimicrobium alpinum</name>
    <dbReference type="NCBI Taxonomy" id="3016050"/>
    <lineage>
        <taxon>Bacteria</taxon>
        <taxon>Bacillati</taxon>
        <taxon>Vulcanimicrobiota</taxon>
        <taxon>Vulcanimicrobiia</taxon>
        <taxon>Vulcanimicrobiales</taxon>
        <taxon>Vulcanimicrobiaceae</taxon>
        <taxon>Vulcanimicrobium</taxon>
    </lineage>
</organism>
<protein>
    <recommendedName>
        <fullName evidence="5">TonB C-terminal domain-containing protein</fullName>
    </recommendedName>
</protein>
<accession>A0AAN1Y0E7</accession>